<organism evidence="2 3">
    <name type="scientific">Bacteroides fluxus YIT 12057</name>
    <dbReference type="NCBI Taxonomy" id="763034"/>
    <lineage>
        <taxon>Bacteria</taxon>
        <taxon>Pseudomonadati</taxon>
        <taxon>Bacteroidota</taxon>
        <taxon>Bacteroidia</taxon>
        <taxon>Bacteroidales</taxon>
        <taxon>Bacteroidaceae</taxon>
        <taxon>Bacteroides</taxon>
    </lineage>
</organism>
<dbReference type="STRING" id="763034.HMPREF9446_00096"/>
<protein>
    <submittedName>
        <fullName evidence="2">Uncharacterized protein</fullName>
    </submittedName>
</protein>
<evidence type="ECO:0000313" key="2">
    <source>
        <dbReference type="EMBL" id="EGF59802.1"/>
    </source>
</evidence>
<dbReference type="eggNOG" id="ENOG5031SV1">
    <property type="taxonomic scope" value="Bacteria"/>
</dbReference>
<keyword evidence="1" id="KW-0812">Transmembrane</keyword>
<feature type="transmembrane region" description="Helical" evidence="1">
    <location>
        <begin position="16"/>
        <end position="36"/>
    </location>
</feature>
<reference evidence="2 3" key="1">
    <citation type="submission" date="2011-02" db="EMBL/GenBank/DDBJ databases">
        <authorList>
            <person name="Weinstock G."/>
            <person name="Sodergren E."/>
            <person name="Clifton S."/>
            <person name="Fulton L."/>
            <person name="Fulton B."/>
            <person name="Courtney L."/>
            <person name="Fronick C."/>
            <person name="Harrison M."/>
            <person name="Strong C."/>
            <person name="Farmer C."/>
            <person name="Delahaunty K."/>
            <person name="Markovic C."/>
            <person name="Hall O."/>
            <person name="Minx P."/>
            <person name="Tomlinson C."/>
            <person name="Mitreva M."/>
            <person name="Hou S."/>
            <person name="Chen J."/>
            <person name="Wollam A."/>
            <person name="Pepin K.H."/>
            <person name="Johnson M."/>
            <person name="Bhonagiri V."/>
            <person name="Zhang X."/>
            <person name="Suruliraj S."/>
            <person name="Warren W."/>
            <person name="Chinwalla A."/>
            <person name="Mardis E.R."/>
            <person name="Wilson R.K."/>
        </authorList>
    </citation>
    <scope>NUCLEOTIDE SEQUENCE [LARGE SCALE GENOMIC DNA]</scope>
    <source>
        <strain evidence="2 3">YIT 12057</strain>
    </source>
</reference>
<dbReference type="Proteomes" id="UP000003416">
    <property type="component" value="Unassembled WGS sequence"/>
</dbReference>
<dbReference type="HOGENOM" id="CLU_2505931_0_0_10"/>
<dbReference type="RefSeq" id="WP_009123462.1">
    <property type="nucleotide sequence ID" value="NZ_GL882605.1"/>
</dbReference>
<proteinExistence type="predicted"/>
<evidence type="ECO:0000256" key="1">
    <source>
        <dbReference type="SAM" id="Phobius"/>
    </source>
</evidence>
<dbReference type="AlphaFoldDB" id="F3PN10"/>
<comment type="caution">
    <text evidence="2">The sequence shown here is derived from an EMBL/GenBank/DDBJ whole genome shotgun (WGS) entry which is preliminary data.</text>
</comment>
<keyword evidence="1" id="KW-0472">Membrane</keyword>
<sequence length="81" mass="9531">MKVFKKISLYFEENPKVSYICFACMVLLFRVLMRWWGGELSLEGYDLLGTLMLTAGFVMGDKQRRKNKAMKDKITNELKKK</sequence>
<gene>
    <name evidence="2" type="ORF">HMPREF9446_00096</name>
</gene>
<keyword evidence="3" id="KW-1185">Reference proteome</keyword>
<evidence type="ECO:0000313" key="3">
    <source>
        <dbReference type="Proteomes" id="UP000003416"/>
    </source>
</evidence>
<feature type="transmembrane region" description="Helical" evidence="1">
    <location>
        <begin position="42"/>
        <end position="60"/>
    </location>
</feature>
<dbReference type="EMBL" id="AFBN01000004">
    <property type="protein sequence ID" value="EGF59802.1"/>
    <property type="molecule type" value="Genomic_DNA"/>
</dbReference>
<keyword evidence="1" id="KW-1133">Transmembrane helix</keyword>
<name>F3PN10_9BACE</name>
<dbReference type="GeneID" id="86047945"/>
<accession>F3PN10</accession>